<dbReference type="Pfam" id="PF01638">
    <property type="entry name" value="HxlR"/>
    <property type="match status" value="1"/>
</dbReference>
<dbReference type="AlphaFoldDB" id="A0A4Q8LS67"/>
<dbReference type="Proteomes" id="UP000291286">
    <property type="component" value="Unassembled WGS sequence"/>
</dbReference>
<accession>A0A4Q8LS67</accession>
<protein>
    <submittedName>
        <fullName evidence="7">Transcriptional regulator</fullName>
    </submittedName>
</protein>
<comment type="caution">
    <text evidence="7">The sequence shown here is derived from an EMBL/GenBank/DDBJ whole genome shotgun (WGS) entry which is preliminary data.</text>
</comment>
<keyword evidence="1" id="KW-0805">Transcription regulation</keyword>
<sequence length="128" mass="14272">MTLHRSTAPYAAHCPVRDVLDRLGDRWSTLVLQALKDAPLRFAALQRAIDDVSKRMLAKTLRGLEEDGLVTRTVFPSKPPAVEYALTPLGRSFVPHIEALVAWAETHHDAIRSARRRYQAAPAHDAGR</sequence>
<dbReference type="InterPro" id="IPR036388">
    <property type="entry name" value="WH-like_DNA-bd_sf"/>
</dbReference>
<dbReference type="InterPro" id="IPR036390">
    <property type="entry name" value="WH_DNA-bd_sf"/>
</dbReference>
<reference evidence="8 9" key="1">
    <citation type="submission" date="2019-02" db="EMBL/GenBank/DDBJ databases">
        <title>WGS of Pseudoxanthomonas species novum from clinical isolates.</title>
        <authorList>
            <person name="Bernier A.-M."/>
            <person name="Bernard K."/>
            <person name="Vachon A."/>
        </authorList>
    </citation>
    <scope>NUCLEOTIDE SEQUENCE [LARGE SCALE GENOMIC DNA]</scope>
    <source>
        <strain evidence="10">NML 170316</strain>
        <strain evidence="7 9">NML140781</strain>
        <strain evidence="5">NML170316</strain>
        <strain evidence="6 8">NML171202</strain>
    </source>
</reference>
<dbReference type="Proteomes" id="UP000293089">
    <property type="component" value="Unassembled WGS sequence"/>
</dbReference>
<evidence type="ECO:0000256" key="2">
    <source>
        <dbReference type="ARBA" id="ARBA00023125"/>
    </source>
</evidence>
<dbReference type="PANTHER" id="PTHR33204:SF39">
    <property type="entry name" value="TRANSCRIPTIONAL REGULATORY PROTEIN"/>
    <property type="match status" value="1"/>
</dbReference>
<evidence type="ECO:0000313" key="5">
    <source>
        <dbReference type="EMBL" id="TAA22927.1"/>
    </source>
</evidence>
<feature type="domain" description="HTH hxlR-type" evidence="4">
    <location>
        <begin position="14"/>
        <end position="112"/>
    </location>
</feature>
<dbReference type="RefSeq" id="WP_130514669.1">
    <property type="nucleotide sequence ID" value="NZ_SHLZ01000002.1"/>
</dbReference>
<dbReference type="PANTHER" id="PTHR33204">
    <property type="entry name" value="TRANSCRIPTIONAL REGULATOR, MARR FAMILY"/>
    <property type="match status" value="1"/>
</dbReference>
<evidence type="ECO:0000313" key="9">
    <source>
        <dbReference type="Proteomes" id="UP000292087"/>
    </source>
</evidence>
<evidence type="ECO:0000256" key="1">
    <source>
        <dbReference type="ARBA" id="ARBA00023015"/>
    </source>
</evidence>
<keyword evidence="3" id="KW-0804">Transcription</keyword>
<accession>A0A4V2HEG8</accession>
<dbReference type="PROSITE" id="PS51118">
    <property type="entry name" value="HTH_HXLR"/>
    <property type="match status" value="1"/>
</dbReference>
<evidence type="ECO:0000256" key="3">
    <source>
        <dbReference type="ARBA" id="ARBA00023163"/>
    </source>
</evidence>
<keyword evidence="10" id="KW-1185">Reference proteome</keyword>
<keyword evidence="2" id="KW-0238">DNA-binding</keyword>
<dbReference type="EMBL" id="SHME01000001">
    <property type="protein sequence ID" value="TAA22927.1"/>
    <property type="molecule type" value="Genomic_DNA"/>
</dbReference>
<gene>
    <name evidence="7" type="ORF">EA656_12675</name>
    <name evidence="5" type="ORF">EA658_05025</name>
    <name evidence="6" type="ORF">EA661_00425</name>
</gene>
<dbReference type="EMBL" id="SHMB01000001">
    <property type="protein sequence ID" value="TAA32792.1"/>
    <property type="molecule type" value="Genomic_DNA"/>
</dbReference>
<dbReference type="Proteomes" id="UP000292087">
    <property type="component" value="Unassembled WGS sequence"/>
</dbReference>
<evidence type="ECO:0000313" key="6">
    <source>
        <dbReference type="EMBL" id="TAA32792.1"/>
    </source>
</evidence>
<dbReference type="GO" id="GO:0003677">
    <property type="term" value="F:DNA binding"/>
    <property type="evidence" value="ECO:0007669"/>
    <property type="project" value="UniProtKB-KW"/>
</dbReference>
<dbReference type="InterPro" id="IPR002577">
    <property type="entry name" value="HTH_HxlR"/>
</dbReference>
<proteinExistence type="predicted"/>
<dbReference type="Gene3D" id="1.10.10.10">
    <property type="entry name" value="Winged helix-like DNA-binding domain superfamily/Winged helix DNA-binding domain"/>
    <property type="match status" value="1"/>
</dbReference>
<evidence type="ECO:0000313" key="7">
    <source>
        <dbReference type="EMBL" id="TAA34566.1"/>
    </source>
</evidence>
<evidence type="ECO:0000313" key="10">
    <source>
        <dbReference type="Proteomes" id="UP000293089"/>
    </source>
</evidence>
<dbReference type="EMBL" id="SHMF01000003">
    <property type="protein sequence ID" value="TAA34566.1"/>
    <property type="molecule type" value="Genomic_DNA"/>
</dbReference>
<evidence type="ECO:0000259" key="4">
    <source>
        <dbReference type="PROSITE" id="PS51118"/>
    </source>
</evidence>
<evidence type="ECO:0000313" key="8">
    <source>
        <dbReference type="Proteomes" id="UP000291286"/>
    </source>
</evidence>
<dbReference type="SUPFAM" id="SSF46785">
    <property type="entry name" value="Winged helix' DNA-binding domain"/>
    <property type="match status" value="1"/>
</dbReference>
<name>A0A4Q8LS67_9GAMM</name>
<organism evidence="7 9">
    <name type="scientific">Pseudoxanthomonas winnipegensis</name>
    <dbReference type="NCBI Taxonomy" id="2480810"/>
    <lineage>
        <taxon>Bacteria</taxon>
        <taxon>Pseudomonadati</taxon>
        <taxon>Pseudomonadota</taxon>
        <taxon>Gammaproteobacteria</taxon>
        <taxon>Lysobacterales</taxon>
        <taxon>Lysobacteraceae</taxon>
        <taxon>Pseudoxanthomonas</taxon>
    </lineage>
</organism>